<proteinExistence type="predicted"/>
<evidence type="ECO:0000313" key="8">
    <source>
        <dbReference type="Proteomes" id="UP001141183"/>
    </source>
</evidence>
<evidence type="ECO:0000256" key="5">
    <source>
        <dbReference type="SAM" id="Phobius"/>
    </source>
</evidence>
<keyword evidence="4 5" id="KW-0472">Membrane</keyword>
<evidence type="ECO:0000313" key="7">
    <source>
        <dbReference type="EMBL" id="MDC4242622.1"/>
    </source>
</evidence>
<keyword evidence="2 5" id="KW-0812">Transmembrane</keyword>
<dbReference type="PANTHER" id="PTHR21016:SF25">
    <property type="entry name" value="TM2 DOMAIN-CONTAINING PROTEIN DDB_G0277895-RELATED"/>
    <property type="match status" value="1"/>
</dbReference>
<dbReference type="RefSeq" id="WP_250455129.1">
    <property type="nucleotide sequence ID" value="NZ_JALDMI010000003.1"/>
</dbReference>
<keyword evidence="3 5" id="KW-1133">Transmembrane helix</keyword>
<feature type="transmembrane region" description="Helical" evidence="5">
    <location>
        <begin position="32"/>
        <end position="55"/>
    </location>
</feature>
<dbReference type="AlphaFoldDB" id="A0A9X3XSP3"/>
<sequence>MKEKNRITALLLCFFTGFLGGHHYYLGNYGKGAFYTFTAGGFIFGFIIDFFLILFDDDYIRKQEEKIKNKKSFSETVKEEARYRDKMRQIEFENKKYKASQQVCCPKCGSSQLTANKKGFSLGKAVAGGVLLVPIAGVATGMIGKNKIIITCLSCGKQFKPGNGR</sequence>
<protein>
    <submittedName>
        <fullName evidence="7">TM2 domain-containing protein</fullName>
    </submittedName>
</protein>
<organism evidence="7 8">
    <name type="scientific">Clostridium tertium</name>
    <dbReference type="NCBI Taxonomy" id="1559"/>
    <lineage>
        <taxon>Bacteria</taxon>
        <taxon>Bacillati</taxon>
        <taxon>Bacillota</taxon>
        <taxon>Clostridia</taxon>
        <taxon>Eubacteriales</taxon>
        <taxon>Clostridiaceae</taxon>
        <taxon>Clostridium</taxon>
    </lineage>
</organism>
<comment type="subcellular location">
    <subcellularLocation>
        <location evidence="1">Membrane</location>
        <topology evidence="1">Multi-pass membrane protein</topology>
    </subcellularLocation>
</comment>
<feature type="transmembrane region" description="Helical" evidence="5">
    <location>
        <begin position="7"/>
        <end position="26"/>
    </location>
</feature>
<dbReference type="Proteomes" id="UP001141183">
    <property type="component" value="Unassembled WGS sequence"/>
</dbReference>
<name>A0A9X3XSP3_9CLOT</name>
<comment type="caution">
    <text evidence="7">The sequence shown here is derived from an EMBL/GenBank/DDBJ whole genome shotgun (WGS) entry which is preliminary data.</text>
</comment>
<dbReference type="InterPro" id="IPR007829">
    <property type="entry name" value="TM2"/>
</dbReference>
<gene>
    <name evidence="7" type="ORF">NE398_21100</name>
</gene>
<dbReference type="InterPro" id="IPR050932">
    <property type="entry name" value="TM2D1-3-like"/>
</dbReference>
<evidence type="ECO:0000256" key="2">
    <source>
        <dbReference type="ARBA" id="ARBA00022692"/>
    </source>
</evidence>
<keyword evidence="8" id="KW-1185">Reference proteome</keyword>
<reference evidence="7" key="1">
    <citation type="submission" date="2022-05" db="EMBL/GenBank/DDBJ databases">
        <title>Draft genome sequence of Clostridium tertium strain CP3 isolated from Peru.</title>
        <authorList>
            <person name="Hurtado R."/>
            <person name="Lima L."/>
            <person name="Sousa T."/>
            <person name="Jaiswal A.K."/>
            <person name="Tiwari S."/>
            <person name="Maturrano L."/>
            <person name="Brenig B."/>
            <person name="Azevedo V."/>
        </authorList>
    </citation>
    <scope>NUCLEOTIDE SEQUENCE</scope>
    <source>
        <strain evidence="7">CP3</strain>
    </source>
</reference>
<evidence type="ECO:0000256" key="4">
    <source>
        <dbReference type="ARBA" id="ARBA00023136"/>
    </source>
</evidence>
<dbReference type="GO" id="GO:0016020">
    <property type="term" value="C:membrane"/>
    <property type="evidence" value="ECO:0007669"/>
    <property type="project" value="UniProtKB-SubCell"/>
</dbReference>
<dbReference type="EMBL" id="JAMRYU010000053">
    <property type="protein sequence ID" value="MDC4242622.1"/>
    <property type="molecule type" value="Genomic_DNA"/>
</dbReference>
<accession>A0A9X3XSP3</accession>
<feature type="domain" description="TM2" evidence="6">
    <location>
        <begin position="3"/>
        <end position="51"/>
    </location>
</feature>
<evidence type="ECO:0000256" key="1">
    <source>
        <dbReference type="ARBA" id="ARBA00004141"/>
    </source>
</evidence>
<dbReference type="PANTHER" id="PTHR21016">
    <property type="entry name" value="BETA-AMYLOID BINDING PROTEIN-RELATED"/>
    <property type="match status" value="1"/>
</dbReference>
<evidence type="ECO:0000259" key="6">
    <source>
        <dbReference type="Pfam" id="PF05154"/>
    </source>
</evidence>
<dbReference type="Pfam" id="PF05154">
    <property type="entry name" value="TM2"/>
    <property type="match status" value="1"/>
</dbReference>
<evidence type="ECO:0000256" key="3">
    <source>
        <dbReference type="ARBA" id="ARBA00022989"/>
    </source>
</evidence>